<gene>
    <name evidence="2" type="ORF">Prudu_259S000200</name>
</gene>
<proteinExistence type="predicted"/>
<evidence type="ECO:0000313" key="2">
    <source>
        <dbReference type="EMBL" id="BBN68031.1"/>
    </source>
</evidence>
<organism evidence="2">
    <name type="scientific">Prunus dulcis</name>
    <name type="common">Almond</name>
    <name type="synonym">Amygdalus dulcis</name>
    <dbReference type="NCBI Taxonomy" id="3755"/>
    <lineage>
        <taxon>Eukaryota</taxon>
        <taxon>Viridiplantae</taxon>
        <taxon>Streptophyta</taxon>
        <taxon>Embryophyta</taxon>
        <taxon>Tracheophyta</taxon>
        <taxon>Spermatophyta</taxon>
        <taxon>Magnoliopsida</taxon>
        <taxon>eudicotyledons</taxon>
        <taxon>Gunneridae</taxon>
        <taxon>Pentapetalae</taxon>
        <taxon>rosids</taxon>
        <taxon>fabids</taxon>
        <taxon>Rosales</taxon>
        <taxon>Rosaceae</taxon>
        <taxon>Amygdaloideae</taxon>
        <taxon>Amygdaleae</taxon>
        <taxon>Prunus</taxon>
    </lineage>
</organism>
<feature type="region of interest" description="Disordered" evidence="1">
    <location>
        <begin position="46"/>
        <end position="72"/>
    </location>
</feature>
<accession>A0A5H2XVG1</accession>
<dbReference type="AlphaFoldDB" id="A0A5H2XVG1"/>
<dbReference type="EMBL" id="AP020596">
    <property type="protein sequence ID" value="BBN68031.1"/>
    <property type="molecule type" value="Genomic_DNA"/>
</dbReference>
<protein>
    <submittedName>
        <fullName evidence="2">ZWICHEL kinesin-like calmodulin-binding protein</fullName>
    </submittedName>
</protein>
<sequence>FSLSLSLSLSCETRPFFFIFGLLRPHLHASTTATTRRHLGRHRSVGTTTLPTFHSTQPPPRSAAVTPESATKGSGLDRFLSNFRPSFSLISPPNWTSKVLRPRIRSRRDPLRVRQCGLLVEFLGKCSIYRGDSAKIFGRKSRFLVSGPGIGEMSVTRQDSLRFSRIPGQVLSPTARVLTVEAYISLCSCFD</sequence>
<reference evidence="2" key="1">
    <citation type="journal article" date="2019" name="Science">
        <title>Mutation of a bHLH transcription factor allowed almond domestication.</title>
        <authorList>
            <person name="Sanchez-Perez R."/>
            <person name="Pavan S."/>
            <person name="Mazzeo R."/>
            <person name="Moldovan C."/>
            <person name="Aiese Cigliano R."/>
            <person name="Del Cueto J."/>
            <person name="Ricciardi F."/>
            <person name="Lotti C."/>
            <person name="Ricciardi L."/>
            <person name="Dicenta F."/>
            <person name="Lopez-Marques R.L."/>
            <person name="Lindberg Moller B."/>
        </authorList>
    </citation>
    <scope>NUCLEOTIDE SEQUENCE</scope>
</reference>
<feature type="compositionally biased region" description="Polar residues" evidence="1">
    <location>
        <begin position="46"/>
        <end position="56"/>
    </location>
</feature>
<name>A0A5H2XVG1_PRUDU</name>
<feature type="non-terminal residue" evidence="2">
    <location>
        <position position="1"/>
    </location>
</feature>
<feature type="non-terminal residue" evidence="2">
    <location>
        <position position="191"/>
    </location>
</feature>
<evidence type="ECO:0000256" key="1">
    <source>
        <dbReference type="SAM" id="MobiDB-lite"/>
    </source>
</evidence>